<dbReference type="Gene3D" id="3.10.450.50">
    <property type="match status" value="1"/>
</dbReference>
<evidence type="ECO:0000259" key="1">
    <source>
        <dbReference type="Pfam" id="PF13577"/>
    </source>
</evidence>
<dbReference type="EMBL" id="JOJP01000001">
    <property type="protein sequence ID" value="KEI72820.1"/>
    <property type="molecule type" value="Genomic_DNA"/>
</dbReference>
<dbReference type="eggNOG" id="COG5517">
    <property type="taxonomic scope" value="Bacteria"/>
</dbReference>
<sequence length="185" mass="21330">MNNKVTDDLNDQLRALLDKESIRELVQAYCNAADRHDHEKMRSLYHEDAIDDHGAFFHGAAMDFIDKLPDIQATMRILHHNVTTHNIKLDGHKAEGEVYVLAFHQAEGGQGLFDVLIGGRYLDKYEKRDGVWKFSHRAVLADWVNIQEQTVVKLEHPFIAGSNIGRPGLDDPSYRFFEMFRRGKR</sequence>
<dbReference type="Proteomes" id="UP000027997">
    <property type="component" value="Unassembled WGS sequence"/>
</dbReference>
<dbReference type="InterPro" id="IPR032710">
    <property type="entry name" value="NTF2-like_dom_sf"/>
</dbReference>
<dbReference type="SUPFAM" id="SSF54427">
    <property type="entry name" value="NTF2-like"/>
    <property type="match status" value="1"/>
</dbReference>
<evidence type="ECO:0000313" key="3">
    <source>
        <dbReference type="Proteomes" id="UP000027997"/>
    </source>
</evidence>
<dbReference type="STRING" id="305900.GV64_20710"/>
<dbReference type="RefSeq" id="WP_020581499.1">
    <property type="nucleotide sequence ID" value="NZ_JOJP01000001.1"/>
</dbReference>
<organism evidence="2 3">
    <name type="scientific">Endozoicomonas elysicola</name>
    <dbReference type="NCBI Taxonomy" id="305900"/>
    <lineage>
        <taxon>Bacteria</taxon>
        <taxon>Pseudomonadati</taxon>
        <taxon>Pseudomonadota</taxon>
        <taxon>Gammaproteobacteria</taxon>
        <taxon>Oceanospirillales</taxon>
        <taxon>Endozoicomonadaceae</taxon>
        <taxon>Endozoicomonas</taxon>
    </lineage>
</organism>
<accession>A0A081KF94</accession>
<dbReference type="Pfam" id="PF13577">
    <property type="entry name" value="SnoaL_4"/>
    <property type="match status" value="1"/>
</dbReference>
<reference evidence="2 3" key="1">
    <citation type="submission" date="2014-06" db="EMBL/GenBank/DDBJ databases">
        <title>Whole Genome Sequences of Three Symbiotic Endozoicomonas Bacteria.</title>
        <authorList>
            <person name="Neave M.J."/>
            <person name="Apprill A."/>
            <person name="Voolstra C.R."/>
        </authorList>
    </citation>
    <scope>NUCLEOTIDE SEQUENCE [LARGE SCALE GENOMIC DNA]</scope>
    <source>
        <strain evidence="2 3">DSM 22380</strain>
    </source>
</reference>
<comment type="caution">
    <text evidence="2">The sequence shown here is derived from an EMBL/GenBank/DDBJ whole genome shotgun (WGS) entry which is preliminary data.</text>
</comment>
<dbReference type="CDD" id="cd00531">
    <property type="entry name" value="NTF2_like"/>
    <property type="match status" value="1"/>
</dbReference>
<evidence type="ECO:0000313" key="2">
    <source>
        <dbReference type="EMBL" id="KEI72820.1"/>
    </source>
</evidence>
<name>A0A081KF94_9GAMM</name>
<feature type="domain" description="SnoaL-like" evidence="1">
    <location>
        <begin position="15"/>
        <end position="137"/>
    </location>
</feature>
<dbReference type="InterPro" id="IPR037401">
    <property type="entry name" value="SnoaL-like"/>
</dbReference>
<keyword evidence="3" id="KW-1185">Reference proteome</keyword>
<protein>
    <recommendedName>
        <fullName evidence="1">SnoaL-like domain-containing protein</fullName>
    </recommendedName>
</protein>
<gene>
    <name evidence="2" type="ORF">GV64_20710</name>
</gene>
<proteinExistence type="predicted"/>
<dbReference type="AlphaFoldDB" id="A0A081KF94"/>